<evidence type="ECO:0000256" key="6">
    <source>
        <dbReference type="ARBA" id="ARBA00022490"/>
    </source>
</evidence>
<dbReference type="PANTHER" id="PTHR12896">
    <property type="entry name" value="PAX6 NEIGHBOR PROTEIN PAXNEB"/>
    <property type="match status" value="1"/>
</dbReference>
<comment type="caution">
    <text evidence="10">The sequence shown here is derived from an EMBL/GenBank/DDBJ whole genome shotgun (WGS) entry which is preliminary data.</text>
</comment>
<evidence type="ECO:0000256" key="2">
    <source>
        <dbReference type="ARBA" id="ARBA00004496"/>
    </source>
</evidence>
<proteinExistence type="inferred from homology"/>
<dbReference type="EMBL" id="CAJVPS010000648">
    <property type="protein sequence ID" value="CAG8501014.1"/>
    <property type="molecule type" value="Genomic_DNA"/>
</dbReference>
<dbReference type="CDD" id="cd19494">
    <property type="entry name" value="Elp4"/>
    <property type="match status" value="1"/>
</dbReference>
<feature type="compositionally biased region" description="Basic and acidic residues" evidence="9">
    <location>
        <begin position="128"/>
        <end position="151"/>
    </location>
</feature>
<keyword evidence="7" id="KW-0819">tRNA processing</keyword>
<keyword evidence="6" id="KW-0963">Cytoplasm</keyword>
<feature type="compositionally biased region" description="Acidic residues" evidence="9">
    <location>
        <begin position="437"/>
        <end position="446"/>
    </location>
</feature>
<evidence type="ECO:0000313" key="11">
    <source>
        <dbReference type="Proteomes" id="UP000789508"/>
    </source>
</evidence>
<comment type="pathway">
    <text evidence="3">tRNA modification; 5-methoxycarbonylmethyl-2-thiouridine-tRNA biosynthesis.</text>
</comment>
<dbReference type="GO" id="GO:0002098">
    <property type="term" value="P:tRNA wobble uridine modification"/>
    <property type="evidence" value="ECO:0007669"/>
    <property type="project" value="InterPro"/>
</dbReference>
<name>A0A9N8ZMU5_9GLOM</name>
<dbReference type="SUPFAM" id="SSF52540">
    <property type="entry name" value="P-loop containing nucleoside triphosphate hydrolases"/>
    <property type="match status" value="1"/>
</dbReference>
<protein>
    <recommendedName>
        <fullName evidence="5">Elongator complex protein 4</fullName>
    </recommendedName>
</protein>
<dbReference type="Proteomes" id="UP000789508">
    <property type="component" value="Unassembled WGS sequence"/>
</dbReference>
<feature type="compositionally biased region" description="Basic and acidic residues" evidence="9">
    <location>
        <begin position="419"/>
        <end position="431"/>
    </location>
</feature>
<comment type="similarity">
    <text evidence="4">Belongs to the ELP4 family.</text>
</comment>
<evidence type="ECO:0000256" key="1">
    <source>
        <dbReference type="ARBA" id="ARBA00004123"/>
    </source>
</evidence>
<feature type="non-terminal residue" evidence="10">
    <location>
        <position position="446"/>
    </location>
</feature>
<keyword evidence="11" id="KW-1185">Reference proteome</keyword>
<evidence type="ECO:0000256" key="7">
    <source>
        <dbReference type="ARBA" id="ARBA00022694"/>
    </source>
</evidence>
<dbReference type="AlphaFoldDB" id="A0A9N8ZMU5"/>
<comment type="subcellular location">
    <subcellularLocation>
        <location evidence="2">Cytoplasm</location>
    </subcellularLocation>
    <subcellularLocation>
        <location evidence="1">Nucleus</location>
    </subcellularLocation>
</comment>
<evidence type="ECO:0000256" key="9">
    <source>
        <dbReference type="SAM" id="MobiDB-lite"/>
    </source>
</evidence>
<dbReference type="InterPro" id="IPR027417">
    <property type="entry name" value="P-loop_NTPase"/>
</dbReference>
<dbReference type="InterPro" id="IPR008728">
    <property type="entry name" value="Elongator_complex_protein_4"/>
</dbReference>
<accession>A0A9N8ZMU5</accession>
<dbReference type="OrthoDB" id="289162at2759"/>
<evidence type="ECO:0000313" key="10">
    <source>
        <dbReference type="EMBL" id="CAG8501014.1"/>
    </source>
</evidence>
<dbReference type="GO" id="GO:0005737">
    <property type="term" value="C:cytoplasm"/>
    <property type="evidence" value="ECO:0007669"/>
    <property type="project" value="UniProtKB-SubCell"/>
</dbReference>
<gene>
    <name evidence="10" type="ORF">ALEPTO_LOCUS3483</name>
</gene>
<dbReference type="GO" id="GO:0008023">
    <property type="term" value="C:transcription elongation factor complex"/>
    <property type="evidence" value="ECO:0007669"/>
    <property type="project" value="TreeGrafter"/>
</dbReference>
<keyword evidence="8" id="KW-0539">Nucleus</keyword>
<evidence type="ECO:0000256" key="8">
    <source>
        <dbReference type="ARBA" id="ARBA00023242"/>
    </source>
</evidence>
<evidence type="ECO:0000256" key="3">
    <source>
        <dbReference type="ARBA" id="ARBA00005043"/>
    </source>
</evidence>
<organism evidence="10 11">
    <name type="scientific">Ambispora leptoticha</name>
    <dbReference type="NCBI Taxonomy" id="144679"/>
    <lineage>
        <taxon>Eukaryota</taxon>
        <taxon>Fungi</taxon>
        <taxon>Fungi incertae sedis</taxon>
        <taxon>Mucoromycota</taxon>
        <taxon>Glomeromycotina</taxon>
        <taxon>Glomeromycetes</taxon>
        <taxon>Archaeosporales</taxon>
        <taxon>Ambisporaceae</taxon>
        <taxon>Ambispora</taxon>
    </lineage>
</organism>
<dbReference type="GO" id="GO:0033588">
    <property type="term" value="C:elongator holoenzyme complex"/>
    <property type="evidence" value="ECO:0007669"/>
    <property type="project" value="InterPro"/>
</dbReference>
<dbReference type="PANTHER" id="PTHR12896:SF1">
    <property type="entry name" value="ELONGATOR COMPLEX PROTEIN 4"/>
    <property type="match status" value="1"/>
</dbReference>
<evidence type="ECO:0000256" key="5">
    <source>
        <dbReference type="ARBA" id="ARBA00020265"/>
    </source>
</evidence>
<reference evidence="10" key="1">
    <citation type="submission" date="2021-06" db="EMBL/GenBank/DDBJ databases">
        <authorList>
            <person name="Kallberg Y."/>
            <person name="Tangrot J."/>
            <person name="Rosling A."/>
        </authorList>
    </citation>
    <scope>NUCLEOTIDE SEQUENCE</scope>
    <source>
        <strain evidence="10">FL130A</strain>
    </source>
</reference>
<sequence length="446" mass="49089">MSFKKRAVVSNSVPRASSSTLSGSTFAFKAKKNIPIGTRLSPYNGQLLISTGVPSLDDILCGGIPLGSLFLIFEDRNTDYAKLLLKYFITEGLAHENRVLVASADEEPQTLVKGCMWLSCDDDDMDNVRKEGSDNYGMKKEERNHDKNDENDGREEEGEGDKMKIAWRYKGLKKLGAQVPVPPSIQNKKISLDKLPSSQEDQSTQPFCHTFDLTKRIPEKIINAASLSFIDVIEVLNADESNLYEKLFNEIKKILKEDNKQASLSDEQATSQNVLRIAIQSVASPMWPIAASSQEVYRFFHALRGLLRSTNNVAVMTIPAHLYIHSAGGVSPSISSIPFMKRIAHVCDAVVGIESFAGSPQTSNSIYTSQYNGLFHVHKLPTINSLLAPATKLSILSGGGGDQLGFKLRRKRFSIEKFHLPPEGGVGERRTMASGGDDGEVENAHK</sequence>
<evidence type="ECO:0000256" key="4">
    <source>
        <dbReference type="ARBA" id="ARBA00007573"/>
    </source>
</evidence>
<dbReference type="Gene3D" id="3.40.50.300">
    <property type="entry name" value="P-loop containing nucleotide triphosphate hydrolases"/>
    <property type="match status" value="1"/>
</dbReference>
<feature type="region of interest" description="Disordered" evidence="9">
    <location>
        <begin position="419"/>
        <end position="446"/>
    </location>
</feature>
<feature type="region of interest" description="Disordered" evidence="9">
    <location>
        <begin position="128"/>
        <end position="160"/>
    </location>
</feature>
<dbReference type="Pfam" id="PF05625">
    <property type="entry name" value="PAXNEB"/>
    <property type="match status" value="1"/>
</dbReference>